<proteinExistence type="predicted"/>
<sequence>MTSTPHPEPGHRPRHRLRRRTTTPAAHTGRNRRHARSRTATAGGTRTARPTTLWPFADAEALPGTALLAGWLGRTILTLVTTYTRPGDRVLLLTPPTPPHTPARAFGRARGGDPYAGLAEAVWTVARLGRGVDTATATPVPDYPEDDTGSAWRAGAGSGSRPRPGRLGLHPVADPDPDTAAPSDRTGVRPRGGFDLIVTALDPHATDWLAVTDWDALLTPHGLTAVVTHSDMRGGRMLDPHPALANTLGSHGLGCLDHIAVLTAPAPDPGTSPAATERTTAATPARCRSPRGGVAGPLPLRRVHHDLVLFRRLFPAALQSAVADRTETSGV</sequence>
<dbReference type="RefSeq" id="WP_091629858.1">
    <property type="nucleotide sequence ID" value="NZ_FOEF01000053.1"/>
</dbReference>
<feature type="compositionally biased region" description="Low complexity" evidence="1">
    <location>
        <begin position="153"/>
        <end position="169"/>
    </location>
</feature>
<feature type="compositionally biased region" description="Low complexity" evidence="1">
    <location>
        <begin position="38"/>
        <end position="51"/>
    </location>
</feature>
<feature type="compositionally biased region" description="Low complexity" evidence="1">
    <location>
        <begin position="271"/>
        <end position="291"/>
    </location>
</feature>
<dbReference type="EMBL" id="FOEF01000053">
    <property type="protein sequence ID" value="SEP54531.1"/>
    <property type="molecule type" value="Genomic_DNA"/>
</dbReference>
<organism evidence="2 3">
    <name type="scientific">Amycolatopsis saalfeldensis</name>
    <dbReference type="NCBI Taxonomy" id="394193"/>
    <lineage>
        <taxon>Bacteria</taxon>
        <taxon>Bacillati</taxon>
        <taxon>Actinomycetota</taxon>
        <taxon>Actinomycetes</taxon>
        <taxon>Pseudonocardiales</taxon>
        <taxon>Pseudonocardiaceae</taxon>
        <taxon>Amycolatopsis</taxon>
    </lineage>
</organism>
<feature type="compositionally biased region" description="Basic residues" evidence="1">
    <location>
        <begin position="12"/>
        <end position="21"/>
    </location>
</feature>
<dbReference type="STRING" id="394193.SAMN04489732_1537"/>
<protein>
    <submittedName>
        <fullName evidence="2">Uncharacterized protein</fullName>
    </submittedName>
</protein>
<feature type="region of interest" description="Disordered" evidence="1">
    <location>
        <begin position="1"/>
        <end position="51"/>
    </location>
</feature>
<evidence type="ECO:0000313" key="3">
    <source>
        <dbReference type="Proteomes" id="UP000198582"/>
    </source>
</evidence>
<name>A0A1H8YR99_9PSEU</name>
<accession>A0A1H8YR99</accession>
<feature type="region of interest" description="Disordered" evidence="1">
    <location>
        <begin position="268"/>
        <end position="293"/>
    </location>
</feature>
<evidence type="ECO:0000256" key="1">
    <source>
        <dbReference type="SAM" id="MobiDB-lite"/>
    </source>
</evidence>
<keyword evidence="3" id="KW-1185">Reference proteome</keyword>
<dbReference type="OrthoDB" id="3624684at2"/>
<reference evidence="2 3" key="1">
    <citation type="submission" date="2016-10" db="EMBL/GenBank/DDBJ databases">
        <authorList>
            <person name="de Groot N.N."/>
        </authorList>
    </citation>
    <scope>NUCLEOTIDE SEQUENCE [LARGE SCALE GENOMIC DNA]</scope>
    <source>
        <strain evidence="2 3">DSM 44993</strain>
    </source>
</reference>
<dbReference type="Proteomes" id="UP000198582">
    <property type="component" value="Unassembled WGS sequence"/>
</dbReference>
<gene>
    <name evidence="2" type="ORF">SAMN04489732_1537</name>
</gene>
<feature type="region of interest" description="Disordered" evidence="1">
    <location>
        <begin position="134"/>
        <end position="190"/>
    </location>
</feature>
<evidence type="ECO:0000313" key="2">
    <source>
        <dbReference type="EMBL" id="SEP54531.1"/>
    </source>
</evidence>
<dbReference type="AlphaFoldDB" id="A0A1H8YR99"/>